<evidence type="ECO:0000313" key="4">
    <source>
        <dbReference type="Proteomes" id="UP000092460"/>
    </source>
</evidence>
<keyword evidence="4" id="KW-1185">Reference proteome</keyword>
<keyword evidence="2" id="KW-0732">Signal</keyword>
<feature type="signal peptide" evidence="2">
    <location>
        <begin position="1"/>
        <end position="26"/>
    </location>
</feature>
<dbReference type="Proteomes" id="UP000092460">
    <property type="component" value="Unassembled WGS sequence"/>
</dbReference>
<feature type="chain" id="PRO_5008404623" evidence="2">
    <location>
        <begin position="27"/>
        <end position="107"/>
    </location>
</feature>
<dbReference type="AlphaFoldDB" id="A0A1B0B6S4"/>
<protein>
    <submittedName>
        <fullName evidence="3">Uncharacterized protein</fullName>
    </submittedName>
</protein>
<dbReference type="EMBL" id="JXJN01009231">
    <property type="status" value="NOT_ANNOTATED_CDS"/>
    <property type="molecule type" value="Genomic_DNA"/>
</dbReference>
<keyword evidence="1" id="KW-1133">Transmembrane helix</keyword>
<proteinExistence type="predicted"/>
<evidence type="ECO:0000256" key="1">
    <source>
        <dbReference type="SAM" id="Phobius"/>
    </source>
</evidence>
<evidence type="ECO:0000256" key="2">
    <source>
        <dbReference type="SAM" id="SignalP"/>
    </source>
</evidence>
<sequence>MKPWGLLLLKLRNMCMLFSVVDGVCGGEVESSFFRLRFSGVASSGAESTSKSDSGELGGPPNILSAYTVYSYILLIITTTTATTTTTKKVHMALILFLLLHFILTVF</sequence>
<name>A0A1B0B6S4_9MUSC</name>
<feature type="transmembrane region" description="Helical" evidence="1">
    <location>
        <begin position="90"/>
        <end position="106"/>
    </location>
</feature>
<evidence type="ECO:0000313" key="3">
    <source>
        <dbReference type="EnsemblMetazoa" id="GPPI020688-PA"/>
    </source>
</evidence>
<accession>A0A1B0B6S4</accession>
<dbReference type="EnsemblMetazoa" id="GPPI020688-RA">
    <property type="protein sequence ID" value="GPPI020688-PA"/>
    <property type="gene ID" value="GPPI020688"/>
</dbReference>
<dbReference type="VEuPathDB" id="VectorBase:GPPI020688"/>
<keyword evidence="1" id="KW-0812">Transmembrane</keyword>
<feature type="transmembrane region" description="Helical" evidence="1">
    <location>
        <begin position="63"/>
        <end position="83"/>
    </location>
</feature>
<organism evidence="3 4">
    <name type="scientific">Glossina palpalis gambiensis</name>
    <dbReference type="NCBI Taxonomy" id="67801"/>
    <lineage>
        <taxon>Eukaryota</taxon>
        <taxon>Metazoa</taxon>
        <taxon>Ecdysozoa</taxon>
        <taxon>Arthropoda</taxon>
        <taxon>Hexapoda</taxon>
        <taxon>Insecta</taxon>
        <taxon>Pterygota</taxon>
        <taxon>Neoptera</taxon>
        <taxon>Endopterygota</taxon>
        <taxon>Diptera</taxon>
        <taxon>Brachycera</taxon>
        <taxon>Muscomorpha</taxon>
        <taxon>Hippoboscoidea</taxon>
        <taxon>Glossinidae</taxon>
        <taxon>Glossina</taxon>
    </lineage>
</organism>
<keyword evidence="1" id="KW-0472">Membrane</keyword>
<reference evidence="3" key="2">
    <citation type="submission" date="2020-05" db="UniProtKB">
        <authorList>
            <consortium name="EnsemblMetazoa"/>
        </authorList>
    </citation>
    <scope>IDENTIFICATION</scope>
    <source>
        <strain evidence="3">IAEA</strain>
    </source>
</reference>
<reference evidence="4" key="1">
    <citation type="submission" date="2015-01" db="EMBL/GenBank/DDBJ databases">
        <authorList>
            <person name="Aksoy S."/>
            <person name="Warren W."/>
            <person name="Wilson R.K."/>
        </authorList>
    </citation>
    <scope>NUCLEOTIDE SEQUENCE [LARGE SCALE GENOMIC DNA]</scope>
    <source>
        <strain evidence="4">IAEA</strain>
    </source>
</reference>